<dbReference type="OrthoDB" id="39175at2759"/>
<dbReference type="GO" id="GO:0000981">
    <property type="term" value="F:DNA-binding transcription factor activity, RNA polymerase II-specific"/>
    <property type="evidence" value="ECO:0007669"/>
    <property type="project" value="InterPro"/>
</dbReference>
<dbReference type="SUPFAM" id="SSF57701">
    <property type="entry name" value="Zn2/Cys6 DNA-binding domain"/>
    <property type="match status" value="1"/>
</dbReference>
<protein>
    <recommendedName>
        <fullName evidence="2">Zn(2)-C6 fungal-type domain-containing protein</fullName>
    </recommendedName>
</protein>
<keyword evidence="4" id="KW-1185">Reference proteome</keyword>
<reference evidence="3 4" key="1">
    <citation type="submission" date="2019-02" db="EMBL/GenBank/DDBJ databases">
        <title>Genome sequencing of the rare red list fungi Phellinidium pouzarii.</title>
        <authorList>
            <person name="Buettner E."/>
            <person name="Kellner H."/>
        </authorList>
    </citation>
    <scope>NUCLEOTIDE SEQUENCE [LARGE SCALE GENOMIC DNA]</scope>
    <source>
        <strain evidence="3 4">DSM 108285</strain>
    </source>
</reference>
<feature type="compositionally biased region" description="Gly residues" evidence="1">
    <location>
        <begin position="64"/>
        <end position="74"/>
    </location>
</feature>
<dbReference type="InterPro" id="IPR036864">
    <property type="entry name" value="Zn2-C6_fun-type_DNA-bd_sf"/>
</dbReference>
<comment type="caution">
    <text evidence="3">The sequence shown here is derived from an EMBL/GenBank/DDBJ whole genome shotgun (WGS) entry which is preliminary data.</text>
</comment>
<feature type="non-terminal residue" evidence="3">
    <location>
        <position position="298"/>
    </location>
</feature>
<evidence type="ECO:0000313" key="4">
    <source>
        <dbReference type="Proteomes" id="UP000308199"/>
    </source>
</evidence>
<proteinExistence type="predicted"/>
<dbReference type="Gene3D" id="4.10.240.10">
    <property type="entry name" value="Zn(2)-C6 fungal-type DNA-binding domain"/>
    <property type="match status" value="1"/>
</dbReference>
<evidence type="ECO:0000313" key="3">
    <source>
        <dbReference type="EMBL" id="THG92760.1"/>
    </source>
</evidence>
<feature type="region of interest" description="Disordered" evidence="1">
    <location>
        <begin position="1"/>
        <end position="79"/>
    </location>
</feature>
<feature type="compositionally biased region" description="Low complexity" evidence="1">
    <location>
        <begin position="222"/>
        <end position="239"/>
    </location>
</feature>
<dbReference type="GO" id="GO:0008270">
    <property type="term" value="F:zinc ion binding"/>
    <property type="evidence" value="ECO:0007669"/>
    <property type="project" value="InterPro"/>
</dbReference>
<sequence length="298" mass="31740">MQHHHHGGRGVSVSVAPAEPEYEYGKEERERGYVVGRERGERVERERERERGDASNENGNGNVVVGGSGSGSGSGRLSPDLLKQKHKKITVACNFCRCASLIYLTSVYHSRLCLPSLFSLTARKLKCDGGRPSCSQCVKRTQSCDYKPHSRRRGGVPRETREVKEARGVAQDVRSDGEGEASGDVDAEYNGSSGEDGVVNGGGSARFARERESGGRGGVFGQGVQRRSGSAGAGAGVSRRSSNVDLMIAETLLSPRAAAREERMLAERERDRDYVYAAATAAAVHAGANGNGSGPQSA</sequence>
<feature type="compositionally biased region" description="Basic and acidic residues" evidence="1">
    <location>
        <begin position="23"/>
        <end position="54"/>
    </location>
</feature>
<dbReference type="Pfam" id="PF00172">
    <property type="entry name" value="Zn_clus"/>
    <property type="match status" value="1"/>
</dbReference>
<name>A0A4S4K5U1_9AGAM</name>
<feature type="region of interest" description="Disordered" evidence="1">
    <location>
        <begin position="146"/>
        <end position="239"/>
    </location>
</feature>
<dbReference type="AlphaFoldDB" id="A0A4S4K5U1"/>
<dbReference type="Proteomes" id="UP000308199">
    <property type="component" value="Unassembled WGS sequence"/>
</dbReference>
<feature type="compositionally biased region" description="Basic and acidic residues" evidence="1">
    <location>
        <begin position="156"/>
        <end position="177"/>
    </location>
</feature>
<evidence type="ECO:0000259" key="2">
    <source>
        <dbReference type="Pfam" id="PF00172"/>
    </source>
</evidence>
<feature type="compositionally biased region" description="Acidic residues" evidence="1">
    <location>
        <begin position="178"/>
        <end position="187"/>
    </location>
</feature>
<accession>A0A4S4K5U1</accession>
<dbReference type="InterPro" id="IPR001138">
    <property type="entry name" value="Zn2Cys6_DnaBD"/>
</dbReference>
<gene>
    <name evidence="3" type="ORF">EW145_g8598</name>
</gene>
<organism evidence="3 4">
    <name type="scientific">Phellinidium pouzarii</name>
    <dbReference type="NCBI Taxonomy" id="167371"/>
    <lineage>
        <taxon>Eukaryota</taxon>
        <taxon>Fungi</taxon>
        <taxon>Dikarya</taxon>
        <taxon>Basidiomycota</taxon>
        <taxon>Agaricomycotina</taxon>
        <taxon>Agaricomycetes</taxon>
        <taxon>Hymenochaetales</taxon>
        <taxon>Hymenochaetaceae</taxon>
        <taxon>Phellinidium</taxon>
    </lineage>
</organism>
<feature type="domain" description="Zn(2)-C6 fungal-type" evidence="2">
    <location>
        <begin position="123"/>
        <end position="152"/>
    </location>
</feature>
<evidence type="ECO:0000256" key="1">
    <source>
        <dbReference type="SAM" id="MobiDB-lite"/>
    </source>
</evidence>
<dbReference type="CDD" id="cd00067">
    <property type="entry name" value="GAL4"/>
    <property type="match status" value="1"/>
</dbReference>
<dbReference type="EMBL" id="SGPK01001554">
    <property type="protein sequence ID" value="THG92760.1"/>
    <property type="molecule type" value="Genomic_DNA"/>
</dbReference>